<dbReference type="AlphaFoldDB" id="A0A8H6HF86"/>
<evidence type="ECO:0000313" key="2">
    <source>
        <dbReference type="EMBL" id="KAF6745903.1"/>
    </source>
</evidence>
<reference evidence="2 3" key="1">
    <citation type="submission" date="2020-07" db="EMBL/GenBank/DDBJ databases">
        <title>Comparative genomics of pyrophilous fungi reveals a link between fire events and developmental genes.</title>
        <authorList>
            <consortium name="DOE Joint Genome Institute"/>
            <person name="Steindorff A.S."/>
            <person name="Carver A."/>
            <person name="Calhoun S."/>
            <person name="Stillman K."/>
            <person name="Liu H."/>
            <person name="Lipzen A."/>
            <person name="Pangilinan J."/>
            <person name="Labutti K."/>
            <person name="Bruns T.D."/>
            <person name="Grigoriev I.V."/>
        </authorList>
    </citation>
    <scope>NUCLEOTIDE SEQUENCE [LARGE SCALE GENOMIC DNA]</scope>
    <source>
        <strain evidence="2 3">CBS 144469</strain>
    </source>
</reference>
<comment type="caution">
    <text evidence="2">The sequence shown here is derived from an EMBL/GenBank/DDBJ whole genome shotgun (WGS) entry which is preliminary data.</text>
</comment>
<sequence>MAGGAVDAGSEERLFGLPNTLVGDETFEQMRMRPRELGRRGVALVHDCKSQQIRYWDGFSGVYSSSDLQYNLILPPNVISTEWNRKRRHALTGPHSGMASLLYAGDKQHATPPSTKAYHATNGFPASGQG</sequence>
<dbReference type="EMBL" id="JACGCI010000098">
    <property type="protein sequence ID" value="KAF6745903.1"/>
    <property type="molecule type" value="Genomic_DNA"/>
</dbReference>
<protein>
    <submittedName>
        <fullName evidence="2">Uncharacterized protein</fullName>
    </submittedName>
</protein>
<gene>
    <name evidence="2" type="ORF">DFP72DRAFT_855929</name>
</gene>
<evidence type="ECO:0000313" key="3">
    <source>
        <dbReference type="Proteomes" id="UP000521943"/>
    </source>
</evidence>
<feature type="region of interest" description="Disordered" evidence="1">
    <location>
        <begin position="107"/>
        <end position="130"/>
    </location>
</feature>
<proteinExistence type="predicted"/>
<dbReference type="Proteomes" id="UP000521943">
    <property type="component" value="Unassembled WGS sequence"/>
</dbReference>
<accession>A0A8H6HF86</accession>
<evidence type="ECO:0000256" key="1">
    <source>
        <dbReference type="SAM" id="MobiDB-lite"/>
    </source>
</evidence>
<organism evidence="2 3">
    <name type="scientific">Ephemerocybe angulata</name>
    <dbReference type="NCBI Taxonomy" id="980116"/>
    <lineage>
        <taxon>Eukaryota</taxon>
        <taxon>Fungi</taxon>
        <taxon>Dikarya</taxon>
        <taxon>Basidiomycota</taxon>
        <taxon>Agaricomycotina</taxon>
        <taxon>Agaricomycetes</taxon>
        <taxon>Agaricomycetidae</taxon>
        <taxon>Agaricales</taxon>
        <taxon>Agaricineae</taxon>
        <taxon>Psathyrellaceae</taxon>
        <taxon>Ephemerocybe</taxon>
    </lineage>
</organism>
<keyword evidence="3" id="KW-1185">Reference proteome</keyword>
<name>A0A8H6HF86_9AGAR</name>